<name>A0A9P7SIF2_9HYPO</name>
<organism evidence="2 3">
    <name type="scientific">Claviceps pazoutovae</name>
    <dbReference type="NCBI Taxonomy" id="1649127"/>
    <lineage>
        <taxon>Eukaryota</taxon>
        <taxon>Fungi</taxon>
        <taxon>Dikarya</taxon>
        <taxon>Ascomycota</taxon>
        <taxon>Pezizomycotina</taxon>
        <taxon>Sordariomycetes</taxon>
        <taxon>Hypocreomycetidae</taxon>
        <taxon>Hypocreales</taxon>
        <taxon>Clavicipitaceae</taxon>
        <taxon>Claviceps</taxon>
    </lineage>
</organism>
<feature type="compositionally biased region" description="Gly residues" evidence="1">
    <location>
        <begin position="655"/>
        <end position="666"/>
    </location>
</feature>
<feature type="region of interest" description="Disordered" evidence="1">
    <location>
        <begin position="638"/>
        <end position="674"/>
    </location>
</feature>
<protein>
    <recommendedName>
        <fullName evidence="4">Ars binding protein 2</fullName>
    </recommendedName>
</protein>
<dbReference type="EMBL" id="SRPO01000066">
    <property type="protein sequence ID" value="KAG5943526.1"/>
    <property type="molecule type" value="Genomic_DNA"/>
</dbReference>
<keyword evidence="3" id="KW-1185">Reference proteome</keyword>
<comment type="caution">
    <text evidence="2">The sequence shown here is derived from an EMBL/GenBank/DDBJ whole genome shotgun (WGS) entry which is preliminary data.</text>
</comment>
<dbReference type="PANTHER" id="PTHR42048">
    <property type="entry name" value="ARS-BINDING PROTEIN 2"/>
    <property type="match status" value="1"/>
</dbReference>
<reference evidence="2 3" key="1">
    <citation type="journal article" date="2020" name="bioRxiv">
        <title>Whole genome comparisons of ergot fungi reveals the divergence and evolution of species within the genus Claviceps are the result of varying mechanisms driving genome evolution and host range expansion.</title>
        <authorList>
            <person name="Wyka S.A."/>
            <person name="Mondo S.J."/>
            <person name="Liu M."/>
            <person name="Dettman J."/>
            <person name="Nalam V."/>
            <person name="Broders K.D."/>
        </authorList>
    </citation>
    <scope>NUCLEOTIDE SEQUENCE [LARGE SCALE GENOMIC DNA]</scope>
    <source>
        <strain evidence="2 3">CCC 1485</strain>
    </source>
</reference>
<feature type="compositionally biased region" description="Polar residues" evidence="1">
    <location>
        <begin position="339"/>
        <end position="351"/>
    </location>
</feature>
<dbReference type="OrthoDB" id="2104370at2759"/>
<feature type="region of interest" description="Disordered" evidence="1">
    <location>
        <begin position="188"/>
        <end position="501"/>
    </location>
</feature>
<evidence type="ECO:0000313" key="2">
    <source>
        <dbReference type="EMBL" id="KAG5943526.1"/>
    </source>
</evidence>
<feature type="compositionally biased region" description="Polar residues" evidence="1">
    <location>
        <begin position="238"/>
        <end position="249"/>
    </location>
</feature>
<accession>A0A9P7SIF2</accession>
<dbReference type="Pfam" id="PF09441">
    <property type="entry name" value="Abp2"/>
    <property type="match status" value="1"/>
</dbReference>
<proteinExistence type="predicted"/>
<feature type="compositionally biased region" description="Polar residues" evidence="1">
    <location>
        <begin position="392"/>
        <end position="404"/>
    </location>
</feature>
<dbReference type="AlphaFoldDB" id="A0A9P7SIF2"/>
<feature type="compositionally biased region" description="Basic and acidic residues" evidence="1">
    <location>
        <begin position="456"/>
        <end position="483"/>
    </location>
</feature>
<gene>
    <name evidence="2" type="ORF">E4U60_006643</name>
</gene>
<dbReference type="GO" id="GO:0003688">
    <property type="term" value="F:DNA replication origin binding"/>
    <property type="evidence" value="ECO:0007669"/>
    <property type="project" value="TreeGrafter"/>
</dbReference>
<feature type="compositionally biased region" description="Pro residues" evidence="1">
    <location>
        <begin position="431"/>
        <end position="446"/>
    </location>
</feature>
<evidence type="ECO:0000313" key="3">
    <source>
        <dbReference type="Proteomes" id="UP000706124"/>
    </source>
</evidence>
<feature type="region of interest" description="Disordered" evidence="1">
    <location>
        <begin position="1"/>
        <end position="20"/>
    </location>
</feature>
<dbReference type="PANTHER" id="PTHR42048:SF1">
    <property type="entry name" value="ARS-BINDING PROTEIN 2"/>
    <property type="match status" value="1"/>
</dbReference>
<sequence>MNARDPDNEEATPASRSHVSVVGPTLALPDRRVNASTIEDAYVSFIFYCNPALPLSADTESLREAFRTPPKSCGKVFDTFTIFELVQKFYQREIKTWAELTTTLGVEPPDPAKDESAQKVAQYGVRLKKWMNSMHVKAFFEYLMNISNDYWTRIPSDPNPVGIPVRDGVAIEDDMALRALLPYIRPRRGRKRPEEDGVIASPLQRPRLSVPLTGMDAYRQGPSEPWSAHPGAGPGMPSDQSRTHNQTAWTHHDSSLETSANRWPHSAMTPTTRESFWDDALEPRSAVTPGKGKPVNTRRGAKNVSSAWKPAGQEPGTRTRGRPPMKRTSMDDAAHYNPTWPSTQETSQNAQFHREPQPPLPPPQSAALPSQSRPDHHHSYMATNGHHLGSQAPLQGQQYTQPSSYEDARPARPNISLQVPERPGGSVRLATPPPPLTPSVPLPTPAPSKGTQASRTNDRRSGQPNTENEKDQEGWQRLAKEAADAYEQQSQPSVRAKDTSSLAVDEEVEDFYFDKMENRTNVDLLVAYFTRSMTEASWCDQNGHSTPPVDLAQSVAMVHATLQTMYKTATSPQAFLINLAALAGSTTLVRTRPKCTRLGEQDGQFTFKCEWNYQFGEIKGGFTFEQVVPATMWAKANKKTQQADGGEPRLDDAVGGDGSAEGGTEGGDGHGKLHSKEYWQRKYQALTVEMMQKDKDLSDLKEKVMGALGRNF</sequence>
<dbReference type="InterPro" id="IPR018562">
    <property type="entry name" value="ARS-binding_2"/>
</dbReference>
<evidence type="ECO:0000256" key="1">
    <source>
        <dbReference type="SAM" id="MobiDB-lite"/>
    </source>
</evidence>
<dbReference type="Proteomes" id="UP000706124">
    <property type="component" value="Unassembled WGS sequence"/>
</dbReference>
<evidence type="ECO:0008006" key="4">
    <source>
        <dbReference type="Google" id="ProtNLM"/>
    </source>
</evidence>